<dbReference type="GO" id="GO:0006869">
    <property type="term" value="P:lipid transport"/>
    <property type="evidence" value="ECO:0007669"/>
    <property type="project" value="InterPro"/>
</dbReference>
<dbReference type="InterPro" id="IPR016140">
    <property type="entry name" value="Bifunc_inhib/LTP/seed_store"/>
</dbReference>
<evidence type="ECO:0000313" key="5">
    <source>
        <dbReference type="EMBL" id="KMZ59887.1"/>
    </source>
</evidence>
<keyword evidence="3" id="KW-0446">Lipid-binding</keyword>
<dbReference type="SUPFAM" id="SSF47699">
    <property type="entry name" value="Bifunctional inhibitor/lipid-transfer protein/seed storage 2S albumin"/>
    <property type="match status" value="1"/>
</dbReference>
<accession>A0A0K9NUZ5</accession>
<dbReference type="GO" id="GO:0008289">
    <property type="term" value="F:lipid binding"/>
    <property type="evidence" value="ECO:0007669"/>
    <property type="project" value="UniProtKB-KW"/>
</dbReference>
<keyword evidence="2" id="KW-0813">Transport</keyword>
<dbReference type="InterPro" id="IPR033872">
    <property type="entry name" value="nsLTP2"/>
</dbReference>
<gene>
    <name evidence="5" type="ORF">ZOSMA_642G00010</name>
</gene>
<dbReference type="EMBL" id="LFYR01001702">
    <property type="protein sequence ID" value="KMZ59887.1"/>
    <property type="molecule type" value="Genomic_DNA"/>
</dbReference>
<evidence type="ECO:0000259" key="4">
    <source>
        <dbReference type="Pfam" id="PF00234"/>
    </source>
</evidence>
<evidence type="ECO:0000256" key="3">
    <source>
        <dbReference type="ARBA" id="ARBA00023121"/>
    </source>
</evidence>
<reference evidence="6" key="1">
    <citation type="journal article" date="2016" name="Nature">
        <title>The genome of the seagrass Zostera marina reveals angiosperm adaptation to the sea.</title>
        <authorList>
            <person name="Olsen J.L."/>
            <person name="Rouze P."/>
            <person name="Verhelst B."/>
            <person name="Lin Y.-C."/>
            <person name="Bayer T."/>
            <person name="Collen J."/>
            <person name="Dattolo E."/>
            <person name="De Paoli E."/>
            <person name="Dittami S."/>
            <person name="Maumus F."/>
            <person name="Michel G."/>
            <person name="Kersting A."/>
            <person name="Lauritano C."/>
            <person name="Lohaus R."/>
            <person name="Toepel M."/>
            <person name="Tonon T."/>
            <person name="Vanneste K."/>
            <person name="Amirebrahimi M."/>
            <person name="Brakel J."/>
            <person name="Bostroem C."/>
            <person name="Chovatia M."/>
            <person name="Grimwood J."/>
            <person name="Jenkins J.W."/>
            <person name="Jueterbock A."/>
            <person name="Mraz A."/>
            <person name="Stam W.T."/>
            <person name="Tice H."/>
            <person name="Bornberg-Bauer E."/>
            <person name="Green P.J."/>
            <person name="Pearson G.A."/>
            <person name="Procaccini G."/>
            <person name="Duarte C.M."/>
            <person name="Schmutz J."/>
            <person name="Reusch T.B.H."/>
            <person name="Van de Peer Y."/>
        </authorList>
    </citation>
    <scope>NUCLEOTIDE SEQUENCE [LARGE SCALE GENOMIC DNA]</scope>
    <source>
        <strain evidence="6">cv. Finnish</strain>
    </source>
</reference>
<evidence type="ECO:0000313" key="6">
    <source>
        <dbReference type="Proteomes" id="UP000036987"/>
    </source>
</evidence>
<feature type="domain" description="Bifunctional inhibitor/plant lipid transfer protein/seed storage helical" evidence="4">
    <location>
        <begin position="4"/>
        <end position="65"/>
    </location>
</feature>
<comment type="similarity">
    <text evidence="1">Belongs to the plant LTP family. B11E subfamily.</text>
</comment>
<comment type="caution">
    <text evidence="5">The sequence shown here is derived from an EMBL/GenBank/DDBJ whole genome shotgun (WGS) entry which is preliminary data.</text>
</comment>
<dbReference type="InterPro" id="IPR036312">
    <property type="entry name" value="Bifun_inhib/LTP/seed_sf"/>
</dbReference>
<sequence>MLLLSQFMACVSAILEKTPPSSTCCASLVGHENCYCSFKNSPTFNHYITPILQIFSRTCNIQIPQY</sequence>
<protein>
    <recommendedName>
        <fullName evidence="4">Bifunctional inhibitor/plant lipid transfer protein/seed storage helical domain-containing protein</fullName>
    </recommendedName>
</protein>
<dbReference type="AlphaFoldDB" id="A0A0K9NUZ5"/>
<organism evidence="5 6">
    <name type="scientific">Zostera marina</name>
    <name type="common">Eelgrass</name>
    <dbReference type="NCBI Taxonomy" id="29655"/>
    <lineage>
        <taxon>Eukaryota</taxon>
        <taxon>Viridiplantae</taxon>
        <taxon>Streptophyta</taxon>
        <taxon>Embryophyta</taxon>
        <taxon>Tracheophyta</taxon>
        <taxon>Spermatophyta</taxon>
        <taxon>Magnoliopsida</taxon>
        <taxon>Liliopsida</taxon>
        <taxon>Zosteraceae</taxon>
        <taxon>Zostera</taxon>
    </lineage>
</organism>
<evidence type="ECO:0000256" key="2">
    <source>
        <dbReference type="ARBA" id="ARBA00022448"/>
    </source>
</evidence>
<proteinExistence type="inferred from homology"/>
<dbReference type="Pfam" id="PF00234">
    <property type="entry name" value="Tryp_alpha_amyl"/>
    <property type="match status" value="1"/>
</dbReference>
<dbReference type="Proteomes" id="UP000036987">
    <property type="component" value="Unassembled WGS sequence"/>
</dbReference>
<dbReference type="Gene3D" id="1.10.110.10">
    <property type="entry name" value="Plant lipid-transfer and hydrophobic proteins"/>
    <property type="match status" value="1"/>
</dbReference>
<dbReference type="PANTHER" id="PTHR33214">
    <property type="entry name" value="BIFUNCTIONAL INHIBITOR/LIPID-TRANSFER PROTEIN/SEED STORAGE 2S ALBUMIN SUPERFAMILY PROTEIN"/>
    <property type="match status" value="1"/>
</dbReference>
<keyword evidence="6" id="KW-1185">Reference proteome</keyword>
<dbReference type="PANTHER" id="PTHR33214:SF69">
    <property type="entry name" value="BIFUNCTIONAL INHIBITOR_LIPID-TRANSFER PROTEIN_SEED STORAGE 2S ALBUMIN SUPERFAMILY PROTEIN"/>
    <property type="match status" value="1"/>
</dbReference>
<name>A0A0K9NUZ5_ZOSMR</name>
<evidence type="ECO:0000256" key="1">
    <source>
        <dbReference type="ARBA" id="ARBA00009707"/>
    </source>
</evidence>